<evidence type="ECO:0000256" key="9">
    <source>
        <dbReference type="ARBA" id="ARBA00022958"/>
    </source>
</evidence>
<feature type="binding site" evidence="18">
    <location>
        <position position="167"/>
    </location>
    <ligand>
        <name>K(+)</name>
        <dbReference type="ChEBI" id="CHEBI:29103"/>
    </ligand>
</feature>
<proteinExistence type="inferred from homology"/>
<dbReference type="GO" id="GO:0046872">
    <property type="term" value="F:metal ion binding"/>
    <property type="evidence" value="ECO:0007669"/>
    <property type="project" value="UniProtKB-UniRule"/>
</dbReference>
<dbReference type="EC" id="5.1.99.6" evidence="19"/>
<evidence type="ECO:0000256" key="12">
    <source>
        <dbReference type="ARBA" id="ARBA00023239"/>
    </source>
</evidence>
<feature type="binding site" evidence="18">
    <location>
        <begin position="135"/>
        <end position="141"/>
    </location>
    <ligand>
        <name>(6S)-NADPHX</name>
        <dbReference type="ChEBI" id="CHEBI:64076"/>
    </ligand>
</feature>
<evidence type="ECO:0000256" key="14">
    <source>
        <dbReference type="ARBA" id="ARBA00025153"/>
    </source>
</evidence>
<keyword evidence="10 17" id="KW-0520">NAD</keyword>
<dbReference type="Gene3D" id="3.40.50.10260">
    <property type="entry name" value="YjeF N-terminal domain"/>
    <property type="match status" value="1"/>
</dbReference>
<dbReference type="GO" id="GO:0052856">
    <property type="term" value="F:NAD(P)HX epimerase activity"/>
    <property type="evidence" value="ECO:0007669"/>
    <property type="project" value="UniProtKB-UniRule"/>
</dbReference>
<evidence type="ECO:0000256" key="1">
    <source>
        <dbReference type="ARBA" id="ARBA00000013"/>
    </source>
</evidence>
<comment type="catalytic activity">
    <reaction evidence="16 17 19">
        <text>(6S)-NADPHX + ADP = AMP + phosphate + NADPH + H(+)</text>
        <dbReference type="Rhea" id="RHEA:32235"/>
        <dbReference type="ChEBI" id="CHEBI:15378"/>
        <dbReference type="ChEBI" id="CHEBI:43474"/>
        <dbReference type="ChEBI" id="CHEBI:57783"/>
        <dbReference type="ChEBI" id="CHEBI:64076"/>
        <dbReference type="ChEBI" id="CHEBI:456215"/>
        <dbReference type="ChEBI" id="CHEBI:456216"/>
        <dbReference type="EC" id="4.2.1.136"/>
    </reaction>
</comment>
<organism evidence="22 23">
    <name type="scientific">Fraserbacteria sp. (strain RBG_16_55_9)</name>
    <dbReference type="NCBI Taxonomy" id="1817864"/>
    <lineage>
        <taxon>Bacteria</taxon>
        <taxon>Candidatus Fraseribacteriota</taxon>
    </lineage>
</organism>
<evidence type="ECO:0000259" key="21">
    <source>
        <dbReference type="PROSITE" id="PS51385"/>
    </source>
</evidence>
<evidence type="ECO:0000313" key="22">
    <source>
        <dbReference type="EMBL" id="OGF57687.1"/>
    </source>
</evidence>
<comment type="catalytic activity">
    <reaction evidence="15 17 19">
        <text>(6S)-NADHX + ADP = AMP + phosphate + NADH + H(+)</text>
        <dbReference type="Rhea" id="RHEA:32223"/>
        <dbReference type="ChEBI" id="CHEBI:15378"/>
        <dbReference type="ChEBI" id="CHEBI:43474"/>
        <dbReference type="ChEBI" id="CHEBI:57945"/>
        <dbReference type="ChEBI" id="CHEBI:64074"/>
        <dbReference type="ChEBI" id="CHEBI:456215"/>
        <dbReference type="ChEBI" id="CHEBI:456216"/>
        <dbReference type="EC" id="4.2.1.136"/>
    </reaction>
</comment>
<dbReference type="GO" id="GO:0005524">
    <property type="term" value="F:ATP binding"/>
    <property type="evidence" value="ECO:0007669"/>
    <property type="project" value="UniProtKB-UniRule"/>
</dbReference>
<comment type="cofactor">
    <cofactor evidence="17">
        <name>Mg(2+)</name>
        <dbReference type="ChEBI" id="CHEBI:18420"/>
    </cofactor>
</comment>
<dbReference type="PROSITE" id="PS01050">
    <property type="entry name" value="YJEF_C_2"/>
    <property type="match status" value="1"/>
</dbReference>
<comment type="cofactor">
    <cofactor evidence="18 19">
        <name>K(+)</name>
        <dbReference type="ChEBI" id="CHEBI:29103"/>
    </cofactor>
    <text evidence="18 19">Binds 1 potassium ion per subunit.</text>
</comment>
<dbReference type="InterPro" id="IPR029056">
    <property type="entry name" value="Ribokinase-like"/>
</dbReference>
<evidence type="ECO:0000256" key="11">
    <source>
        <dbReference type="ARBA" id="ARBA00023235"/>
    </source>
</evidence>
<evidence type="ECO:0000256" key="19">
    <source>
        <dbReference type="PIRNR" id="PIRNR017184"/>
    </source>
</evidence>
<dbReference type="AlphaFoldDB" id="A0A1F5V2P1"/>
<reference evidence="22 23" key="1">
    <citation type="journal article" date="2016" name="Nat. Commun.">
        <title>Thousands of microbial genomes shed light on interconnected biogeochemical processes in an aquifer system.</title>
        <authorList>
            <person name="Anantharaman K."/>
            <person name="Brown C.T."/>
            <person name="Hug L.A."/>
            <person name="Sharon I."/>
            <person name="Castelle C.J."/>
            <person name="Probst A.J."/>
            <person name="Thomas B.C."/>
            <person name="Singh A."/>
            <person name="Wilkins M.J."/>
            <person name="Karaoz U."/>
            <person name="Brodie E.L."/>
            <person name="Williams K.H."/>
            <person name="Hubbard S.S."/>
            <person name="Banfield J.F."/>
        </authorList>
    </citation>
    <scope>NUCLEOTIDE SEQUENCE [LARGE SCALE GENOMIC DNA]</scope>
    <source>
        <strain evidence="23">RBG_16_55_9</strain>
    </source>
</reference>
<gene>
    <name evidence="17" type="primary">nnrD</name>
    <name evidence="18" type="synonym">nnrE</name>
    <name evidence="22" type="ORF">A2Z21_05410</name>
</gene>
<dbReference type="InterPro" id="IPR030677">
    <property type="entry name" value="Nnr"/>
</dbReference>
<feature type="binding site" evidence="17">
    <location>
        <position position="457"/>
    </location>
    <ligand>
        <name>AMP</name>
        <dbReference type="ChEBI" id="CHEBI:456215"/>
    </ligand>
</feature>
<dbReference type="NCBIfam" id="TIGR00196">
    <property type="entry name" value="yjeF_cterm"/>
    <property type="match status" value="1"/>
</dbReference>
<evidence type="ECO:0000256" key="18">
    <source>
        <dbReference type="HAMAP-Rule" id="MF_01966"/>
    </source>
</evidence>
<dbReference type="SUPFAM" id="SSF53613">
    <property type="entry name" value="Ribokinase-like"/>
    <property type="match status" value="1"/>
</dbReference>
<feature type="binding site" evidence="18">
    <location>
        <position position="164"/>
    </location>
    <ligand>
        <name>(6S)-NADPHX</name>
        <dbReference type="ChEBI" id="CHEBI:64076"/>
    </ligand>
</feature>
<comment type="caution">
    <text evidence="22">The sequence shown here is derived from an EMBL/GenBank/DDBJ whole genome shotgun (WGS) entry which is preliminary data.</text>
</comment>
<feature type="binding site" evidence="17">
    <location>
        <position position="458"/>
    </location>
    <ligand>
        <name>(6S)-NADPHX</name>
        <dbReference type="ChEBI" id="CHEBI:64076"/>
    </ligand>
</feature>
<comment type="similarity">
    <text evidence="18">Belongs to the NnrE/AIBP family.</text>
</comment>
<comment type="function">
    <text evidence="17">Catalyzes the dehydration of the S-form of NAD(P)HX at the expense of ADP, which is converted to AMP. Together with NAD(P)HX epimerase, which catalyzes the epimerization of the S- and R-forms, the enzyme allows the repair of both epimers of NAD(P)HX, a damaged form of NAD(P)H that is a result of enzymatic or heat-dependent hydration.</text>
</comment>
<comment type="function">
    <text evidence="14 19">Bifunctional enzyme that catalyzes the epimerization of the S- and R-forms of NAD(P)HX and the dehydration of the S-form of NAD(P)HX at the expense of ADP, which is converted to AMP. This allows the repair of both epimers of NAD(P)HX, a damaged form of NAD(P)H that is a result of enzymatic or heat-dependent hydration.</text>
</comment>
<comment type="similarity">
    <text evidence="17">Belongs to the NnrD/CARKD family.</text>
</comment>
<dbReference type="HAMAP" id="MF_01965">
    <property type="entry name" value="NADHX_dehydratase"/>
    <property type="match status" value="1"/>
</dbReference>
<evidence type="ECO:0000256" key="4">
    <source>
        <dbReference type="ARBA" id="ARBA00009524"/>
    </source>
</evidence>
<dbReference type="PROSITE" id="PS51385">
    <property type="entry name" value="YJEF_N"/>
    <property type="match status" value="1"/>
</dbReference>
<evidence type="ECO:0000256" key="15">
    <source>
        <dbReference type="ARBA" id="ARBA00048238"/>
    </source>
</evidence>
<dbReference type="GO" id="GO:0046496">
    <property type="term" value="P:nicotinamide nucleotide metabolic process"/>
    <property type="evidence" value="ECO:0007669"/>
    <property type="project" value="UniProtKB-UniRule"/>
</dbReference>
<comment type="catalytic activity">
    <reaction evidence="1 18 19">
        <text>(6R)-NADHX = (6S)-NADHX</text>
        <dbReference type="Rhea" id="RHEA:32215"/>
        <dbReference type="ChEBI" id="CHEBI:64074"/>
        <dbReference type="ChEBI" id="CHEBI:64075"/>
        <dbReference type="EC" id="5.1.99.6"/>
    </reaction>
</comment>
<dbReference type="InterPro" id="IPR000631">
    <property type="entry name" value="CARKD"/>
</dbReference>
<evidence type="ECO:0000256" key="16">
    <source>
        <dbReference type="ARBA" id="ARBA00049209"/>
    </source>
</evidence>
<dbReference type="GO" id="GO:0052855">
    <property type="term" value="F:ADP-dependent NAD(P)H-hydrate dehydratase activity"/>
    <property type="evidence" value="ECO:0007669"/>
    <property type="project" value="UniProtKB-UniRule"/>
</dbReference>
<dbReference type="EC" id="4.2.1.136" evidence="19"/>
<sequence>MKILTGQQMKDFDTQAIQKYAIPSLILMENAGRGISQVLHDRIENLSDCRILIIAGKGNNGGDGLCVARHLMSMGVTVEVFIAGSPDQLSPETQTQAEILKRAECKIQYLMQQRALSTLKASLQRADIVIDALLGIGVKGPVRELLQPIIEQINQCDAFVVAADLPSGVDADTGHVGNIAVEADLTVTLEYPKLGLLLYPGRGYAGEIVATPIGYPATLKASFESGIEWVDDEYVRARLPQRKAYSHKGDYGRVLLIAGSRGLSGAAVMAAEAALRCGAGLLYMGYPESLSPIIERRLLEAVKFPLPETGGALSEEALEIIERLMKEPGMDVLAIGPGLSRKPSVVKLLHKLLPQVKVPMVIDADGLNALATPQGRKIVKKLQASAILTPHPGELSRLIDQEISTIESDRVGIARKTARDLGVILVLKGIPTVTARPSGEISINSTGNSGLATGGSGDVLTGLIAGLIAQGMPPEEAAPAGVYLHGLLADRLKPELGERAMLPRDLLRIMPKVLKEFG</sequence>
<comment type="caution">
    <text evidence="18">Lacks conserved residue(s) required for the propagation of feature annotation.</text>
</comment>
<keyword evidence="7 17" id="KW-0067">ATP-binding</keyword>
<keyword evidence="13" id="KW-0511">Multifunctional enzyme</keyword>
<dbReference type="GO" id="GO:0110051">
    <property type="term" value="P:metabolite repair"/>
    <property type="evidence" value="ECO:0007669"/>
    <property type="project" value="TreeGrafter"/>
</dbReference>
<name>A0A1F5V2P1_FRAXR</name>
<dbReference type="InterPro" id="IPR036652">
    <property type="entry name" value="YjeF_N_dom_sf"/>
</dbReference>
<dbReference type="PROSITE" id="PS51383">
    <property type="entry name" value="YJEF_C_3"/>
    <property type="match status" value="1"/>
</dbReference>
<feature type="binding site" evidence="18">
    <location>
        <position position="60"/>
    </location>
    <ligand>
        <name>K(+)</name>
        <dbReference type="ChEBI" id="CHEBI:29103"/>
    </ligand>
</feature>
<accession>A0A1F5V2P1</accession>
<comment type="catalytic activity">
    <reaction evidence="2 18 19">
        <text>(6R)-NADPHX = (6S)-NADPHX</text>
        <dbReference type="Rhea" id="RHEA:32227"/>
        <dbReference type="ChEBI" id="CHEBI:64076"/>
        <dbReference type="ChEBI" id="CHEBI:64077"/>
        <dbReference type="EC" id="5.1.99.6"/>
    </reaction>
</comment>
<feature type="domain" description="YjeF N-terminal" evidence="21">
    <location>
        <begin position="9"/>
        <end position="221"/>
    </location>
</feature>
<dbReference type="Proteomes" id="UP000179157">
    <property type="component" value="Unassembled WGS sequence"/>
</dbReference>
<dbReference type="CDD" id="cd01171">
    <property type="entry name" value="YXKO-related"/>
    <property type="match status" value="1"/>
</dbReference>
<keyword evidence="9 18" id="KW-0630">Potassium</keyword>
<dbReference type="HAMAP" id="MF_01966">
    <property type="entry name" value="NADHX_epimerase"/>
    <property type="match status" value="1"/>
</dbReference>
<dbReference type="PANTHER" id="PTHR12592">
    <property type="entry name" value="ATP-DEPENDENT (S)-NAD(P)H-HYDRATE DEHYDRATASE FAMILY MEMBER"/>
    <property type="match status" value="1"/>
</dbReference>
<evidence type="ECO:0000259" key="20">
    <source>
        <dbReference type="PROSITE" id="PS51383"/>
    </source>
</evidence>
<comment type="function">
    <text evidence="18">Catalyzes the epimerization of the S- and R-forms of NAD(P)HX, a damaged form of NAD(P)H that is a result of enzymatic or heat-dependent hydration. This is a prerequisite for the S-specific NAD(P)H-hydrate dehydratase to allow the repair of both epimers of NAD(P)HX.</text>
</comment>
<dbReference type="PIRSF" id="PIRSF017184">
    <property type="entry name" value="Nnr"/>
    <property type="match status" value="1"/>
</dbReference>
<dbReference type="Pfam" id="PF01256">
    <property type="entry name" value="Carb_kinase"/>
    <property type="match status" value="1"/>
</dbReference>
<keyword evidence="12 17" id="KW-0456">Lyase</keyword>
<evidence type="ECO:0000256" key="6">
    <source>
        <dbReference type="ARBA" id="ARBA00022741"/>
    </source>
</evidence>
<dbReference type="SUPFAM" id="SSF64153">
    <property type="entry name" value="YjeF N-terminal domain-like"/>
    <property type="match status" value="1"/>
</dbReference>
<evidence type="ECO:0000313" key="23">
    <source>
        <dbReference type="Proteomes" id="UP000179157"/>
    </source>
</evidence>
<keyword evidence="5 18" id="KW-0479">Metal-binding</keyword>
<comment type="similarity">
    <text evidence="3 19">In the N-terminal section; belongs to the NnrE/AIBP family.</text>
</comment>
<evidence type="ECO:0000256" key="2">
    <source>
        <dbReference type="ARBA" id="ARBA00000909"/>
    </source>
</evidence>
<comment type="subunit">
    <text evidence="17">Homotetramer.</text>
</comment>
<evidence type="ECO:0000256" key="13">
    <source>
        <dbReference type="ARBA" id="ARBA00023268"/>
    </source>
</evidence>
<evidence type="ECO:0000256" key="17">
    <source>
        <dbReference type="HAMAP-Rule" id="MF_01965"/>
    </source>
</evidence>
<dbReference type="Gene3D" id="3.40.1190.20">
    <property type="match status" value="1"/>
</dbReference>
<dbReference type="InterPro" id="IPR017953">
    <property type="entry name" value="Carbohydrate_kinase_pred_CS"/>
</dbReference>
<comment type="similarity">
    <text evidence="4 19">In the C-terminal section; belongs to the NnrD/CARKD family.</text>
</comment>
<dbReference type="EMBL" id="MFGX01000006">
    <property type="protein sequence ID" value="OGF57687.1"/>
    <property type="molecule type" value="Genomic_DNA"/>
</dbReference>
<keyword evidence="6 17" id="KW-0547">Nucleotide-binding</keyword>
<feature type="binding site" evidence="18">
    <location>
        <position position="131"/>
    </location>
    <ligand>
        <name>K(+)</name>
        <dbReference type="ChEBI" id="CHEBI:29103"/>
    </ligand>
</feature>
<evidence type="ECO:0000256" key="10">
    <source>
        <dbReference type="ARBA" id="ARBA00023027"/>
    </source>
</evidence>
<evidence type="ECO:0000256" key="7">
    <source>
        <dbReference type="ARBA" id="ARBA00022840"/>
    </source>
</evidence>
<feature type="binding site" evidence="17">
    <location>
        <position position="266"/>
    </location>
    <ligand>
        <name>(6S)-NADPHX</name>
        <dbReference type="ChEBI" id="CHEBI:64076"/>
    </ligand>
</feature>
<feature type="binding site" evidence="17">
    <location>
        <position position="338"/>
    </location>
    <ligand>
        <name>(6S)-NADPHX</name>
        <dbReference type="ChEBI" id="CHEBI:64076"/>
    </ligand>
</feature>
<feature type="binding site" evidence="17">
    <location>
        <begin position="428"/>
        <end position="432"/>
    </location>
    <ligand>
        <name>AMP</name>
        <dbReference type="ChEBI" id="CHEBI:456215"/>
    </ligand>
</feature>
<dbReference type="InterPro" id="IPR004443">
    <property type="entry name" value="YjeF_N_dom"/>
</dbReference>
<keyword evidence="8 17" id="KW-0521">NADP</keyword>
<dbReference type="Pfam" id="PF03853">
    <property type="entry name" value="YjeF_N"/>
    <property type="match status" value="1"/>
</dbReference>
<evidence type="ECO:0000256" key="3">
    <source>
        <dbReference type="ARBA" id="ARBA00006001"/>
    </source>
</evidence>
<dbReference type="PANTHER" id="PTHR12592:SF0">
    <property type="entry name" value="ATP-DEPENDENT (S)-NAD(P)H-HYDRATE DEHYDRATASE"/>
    <property type="match status" value="1"/>
</dbReference>
<feature type="binding site" evidence="17">
    <location>
        <position position="391"/>
    </location>
    <ligand>
        <name>(6S)-NADPHX</name>
        <dbReference type="ChEBI" id="CHEBI:64076"/>
    </ligand>
</feature>
<protein>
    <recommendedName>
        <fullName evidence="19">Bifunctional NAD(P)H-hydrate repair enzyme</fullName>
    </recommendedName>
    <alternativeName>
        <fullName evidence="19">Nicotinamide nucleotide repair protein</fullName>
    </alternativeName>
    <domain>
        <recommendedName>
            <fullName evidence="19">ADP-dependent (S)-NAD(P)H-hydrate dehydratase</fullName>
            <ecNumber evidence="19">4.2.1.136</ecNumber>
        </recommendedName>
        <alternativeName>
            <fullName evidence="19">ADP-dependent NAD(P)HX dehydratase</fullName>
        </alternativeName>
    </domain>
    <domain>
        <recommendedName>
            <fullName evidence="19">NAD(P)H-hydrate epimerase</fullName>
            <ecNumber evidence="19">5.1.99.6</ecNumber>
        </recommendedName>
    </domain>
</protein>
<dbReference type="STRING" id="1817864.A2Z21_05410"/>
<evidence type="ECO:0000256" key="5">
    <source>
        <dbReference type="ARBA" id="ARBA00022723"/>
    </source>
</evidence>
<keyword evidence="11 18" id="KW-0413">Isomerase</keyword>
<feature type="binding site" evidence="18">
    <location>
        <begin position="59"/>
        <end position="63"/>
    </location>
    <ligand>
        <name>(6S)-NADPHX</name>
        <dbReference type="ChEBI" id="CHEBI:64076"/>
    </ligand>
</feature>
<dbReference type="NCBIfam" id="TIGR00197">
    <property type="entry name" value="yjeF_nterm"/>
    <property type="match status" value="1"/>
</dbReference>
<evidence type="ECO:0000256" key="8">
    <source>
        <dbReference type="ARBA" id="ARBA00022857"/>
    </source>
</evidence>
<feature type="domain" description="YjeF C-terminal" evidence="20">
    <location>
        <begin position="231"/>
        <end position="517"/>
    </location>
</feature>